<dbReference type="Pfam" id="PF10175">
    <property type="entry name" value="MPP6"/>
    <property type="match status" value="1"/>
</dbReference>
<evidence type="ECO:0000313" key="3">
    <source>
        <dbReference type="Proteomes" id="UP000438429"/>
    </source>
</evidence>
<dbReference type="InterPro" id="IPR019324">
    <property type="entry name" value="MPP6"/>
</dbReference>
<dbReference type="Proteomes" id="UP000438429">
    <property type="component" value="Unassembled WGS sequence"/>
</dbReference>
<comment type="caution">
    <text evidence="2">The sequence shown here is derived from an EMBL/GenBank/DDBJ whole genome shotgun (WGS) entry which is preliminary data.</text>
</comment>
<evidence type="ECO:0008006" key="4">
    <source>
        <dbReference type="Google" id="ProtNLM"/>
    </source>
</evidence>
<organism evidence="2 3">
    <name type="scientific">Scophthalmus maximus</name>
    <name type="common">Turbot</name>
    <name type="synonym">Psetta maxima</name>
    <dbReference type="NCBI Taxonomy" id="52904"/>
    <lineage>
        <taxon>Eukaryota</taxon>
        <taxon>Metazoa</taxon>
        <taxon>Chordata</taxon>
        <taxon>Craniata</taxon>
        <taxon>Vertebrata</taxon>
        <taxon>Euteleostomi</taxon>
        <taxon>Actinopterygii</taxon>
        <taxon>Neopterygii</taxon>
        <taxon>Teleostei</taxon>
        <taxon>Neoteleostei</taxon>
        <taxon>Acanthomorphata</taxon>
        <taxon>Carangaria</taxon>
        <taxon>Pleuronectiformes</taxon>
        <taxon>Pleuronectoidei</taxon>
        <taxon>Scophthalmidae</taxon>
        <taxon>Scophthalmus</taxon>
    </lineage>
</organism>
<sequence>MTSQVDQLDSARRSTASVCSSELLVAGDERLPSSSPLLLPLFSSPSLSPSPPLVPVTGHNEQRLSETLQKPPAHEAFKTLEMFCTDEFMQRGLDAETKKQLEEDERRIISDEHWYLDLPELRAKENLLVEEKSFVPCEDLRFGRMSFRGFNPEVEKLMTLMNPRDEEEKQEETSRMQTDVTDEEMALRYESLVGSMKRKFAKKRQRTSTDEDVNQNVTETSTKKVFLKPQD</sequence>
<proteinExistence type="predicted"/>
<evidence type="ECO:0000256" key="1">
    <source>
        <dbReference type="SAM" id="MobiDB-lite"/>
    </source>
</evidence>
<dbReference type="PANTHER" id="PTHR13582:SF0">
    <property type="entry name" value="M-PHASE PHOSPHOPROTEIN 6"/>
    <property type="match status" value="1"/>
</dbReference>
<evidence type="ECO:0000313" key="2">
    <source>
        <dbReference type="EMBL" id="KAF0040748.1"/>
    </source>
</evidence>
<reference evidence="2 3" key="1">
    <citation type="submission" date="2019-06" db="EMBL/GenBank/DDBJ databases">
        <title>Draft genomes of female and male turbot (Scophthalmus maximus).</title>
        <authorList>
            <person name="Xu H."/>
            <person name="Xu X.-W."/>
            <person name="Shao C."/>
            <person name="Chen S."/>
        </authorList>
    </citation>
    <scope>NUCLEOTIDE SEQUENCE [LARGE SCALE GENOMIC DNA]</scope>
    <source>
        <strain evidence="2">Ysfricsl-2016a</strain>
        <tissue evidence="2">Blood</tissue>
    </source>
</reference>
<gene>
    <name evidence="2" type="ORF">F2P81_006646</name>
</gene>
<protein>
    <recommendedName>
        <fullName evidence="4">M-phase phosphoprotein 6</fullName>
    </recommendedName>
</protein>
<dbReference type="EMBL" id="VEVO01000006">
    <property type="protein sequence ID" value="KAF0040748.1"/>
    <property type="molecule type" value="Genomic_DNA"/>
</dbReference>
<dbReference type="PANTHER" id="PTHR13582">
    <property type="entry name" value="M-PHASE PHOSPHOPROTEIN 6"/>
    <property type="match status" value="1"/>
</dbReference>
<feature type="region of interest" description="Disordered" evidence="1">
    <location>
        <begin position="200"/>
        <end position="231"/>
    </location>
</feature>
<dbReference type="AlphaFoldDB" id="A0A6A4T8Q4"/>
<accession>A0A6A4T8Q4</accession>
<dbReference type="GO" id="GO:0000460">
    <property type="term" value="P:maturation of 5.8S rRNA"/>
    <property type="evidence" value="ECO:0007669"/>
    <property type="project" value="TreeGrafter"/>
</dbReference>
<name>A0A6A4T8Q4_SCOMX</name>